<sequence length="361" mass="39433">MDLETALINFEDRFGDGLTAIGNKIKTELIDQLKEVKNLLNEFGTLDATKITTSNDVKTVYGTGVDLENAKAILGTDGYKYVDTDLVSTTDLAPKKGDISLGGVIPSNLLNGATNLTGADRYKTEQMIQMYADSTNGKYSTVSEYNENTLNEYIKQKSNDKGTVYASGTDLENAKKYLSNFGYSFIDTTDVSKMNLTSNDVVVGGVGVMNGISEALEANATWLWGMNRTETEQDIINYAKKLTKYPINTTGFADGGTVDFTGFAMVHGGNGKPETMLNYDQGENLHSFLTDIPALSKNVMDQVYNRFAGIGNFNPLKLQMDTGGSTVNNNSIQFNVDKMQGTTEEARSFANKAMNFIRKQG</sequence>
<evidence type="ECO:0000313" key="1">
    <source>
        <dbReference type="EMBL" id="APM41177.1"/>
    </source>
</evidence>
<proteinExistence type="predicted"/>
<gene>
    <name evidence="1" type="ORF">BS101_03155</name>
</gene>
<organism evidence="1 2">
    <name type="scientific">Clostridium kluyveri</name>
    <dbReference type="NCBI Taxonomy" id="1534"/>
    <lineage>
        <taxon>Bacteria</taxon>
        <taxon>Bacillati</taxon>
        <taxon>Bacillota</taxon>
        <taxon>Clostridia</taxon>
        <taxon>Eubacteriales</taxon>
        <taxon>Clostridiaceae</taxon>
        <taxon>Clostridium</taxon>
    </lineage>
</organism>
<dbReference type="AlphaFoldDB" id="A0A1L5FDX0"/>
<dbReference type="EMBL" id="CP018335">
    <property type="protein sequence ID" value="APM41177.1"/>
    <property type="molecule type" value="Genomic_DNA"/>
</dbReference>
<name>A0A1L5FDX0_CLOKL</name>
<accession>A0A1L5FDX0</accession>
<evidence type="ECO:0000313" key="2">
    <source>
        <dbReference type="Proteomes" id="UP000184604"/>
    </source>
</evidence>
<protein>
    <submittedName>
        <fullName evidence="1">Uncharacterized protein</fullName>
    </submittedName>
</protein>
<reference evidence="1 2" key="1">
    <citation type="submission" date="2016-12" db="EMBL/GenBank/DDBJ databases">
        <title>Complete genome sequence of Clostridium kluyveri JZZ isolated from the pit mud of a Chinese flavor liquor-making factory.</title>
        <authorList>
            <person name="Wang Y."/>
        </authorList>
    </citation>
    <scope>NUCLEOTIDE SEQUENCE [LARGE SCALE GENOMIC DNA]</scope>
    <source>
        <strain evidence="1 2">JZZ</strain>
    </source>
</reference>
<dbReference type="Proteomes" id="UP000184604">
    <property type="component" value="Chromosome"/>
</dbReference>